<dbReference type="GO" id="GO:0000166">
    <property type="term" value="F:nucleotide binding"/>
    <property type="evidence" value="ECO:0007669"/>
    <property type="project" value="InterPro"/>
</dbReference>
<dbReference type="InterPro" id="IPR045222">
    <property type="entry name" value="Rpb4-like"/>
</dbReference>
<gene>
    <name evidence="6" type="ORF">C1645_814277</name>
</gene>
<dbReference type="Gene3D" id="1.20.1250.40">
    <property type="match status" value="1"/>
</dbReference>
<feature type="region of interest" description="Disordered" evidence="4">
    <location>
        <begin position="1"/>
        <end position="21"/>
    </location>
</feature>
<dbReference type="Proteomes" id="UP000265703">
    <property type="component" value="Unassembled WGS sequence"/>
</dbReference>
<dbReference type="Pfam" id="PF03874">
    <property type="entry name" value="RNA_pol_Rpb4"/>
    <property type="match status" value="1"/>
</dbReference>
<sequence length="133" mass="15574">MSHHAPIIHRSRKAPQEEEDAAKLKFGEDFEDEEFLFISEVSLLLEKIPESQKNNNVYRKTEELVNTFTRFHNDESVRELRKQLHKYELAQLANLVCEEIDEAKSLIPSLAKRSDEEIRAMLDDISALKKYQS</sequence>
<proteinExistence type="inferred from homology"/>
<evidence type="ECO:0000313" key="7">
    <source>
        <dbReference type="Proteomes" id="UP000265703"/>
    </source>
</evidence>
<feature type="compositionally biased region" description="Basic residues" evidence="4">
    <location>
        <begin position="1"/>
        <end position="13"/>
    </location>
</feature>
<keyword evidence="2" id="KW-0539">Nucleus</keyword>
<dbReference type="InterPro" id="IPR038324">
    <property type="entry name" value="Rpb4/RPC9_sf"/>
</dbReference>
<comment type="subcellular location">
    <subcellularLocation>
        <location evidence="1">Nucleus</location>
    </subcellularLocation>
</comment>
<feature type="domain" description="RNA polymerase Rpb4/RPC9 core" evidence="5">
    <location>
        <begin position="28"/>
        <end position="132"/>
    </location>
</feature>
<evidence type="ECO:0000256" key="2">
    <source>
        <dbReference type="ARBA" id="ARBA00023242"/>
    </source>
</evidence>
<dbReference type="GO" id="GO:0030880">
    <property type="term" value="C:RNA polymerase complex"/>
    <property type="evidence" value="ECO:0007669"/>
    <property type="project" value="InterPro"/>
</dbReference>
<dbReference type="STRING" id="658196.A0A397TQP8"/>
<dbReference type="InterPro" id="IPR010997">
    <property type="entry name" value="HRDC-like_sf"/>
</dbReference>
<dbReference type="AlphaFoldDB" id="A0A397TQP8"/>
<evidence type="ECO:0000256" key="4">
    <source>
        <dbReference type="SAM" id="MobiDB-lite"/>
    </source>
</evidence>
<comment type="caution">
    <text evidence="6">The sequence shown here is derived from an EMBL/GenBank/DDBJ whole genome shotgun (WGS) entry which is preliminary data.</text>
</comment>
<dbReference type="InterPro" id="IPR006590">
    <property type="entry name" value="RNA_pol_Rpb4/RPC9_core"/>
</dbReference>
<evidence type="ECO:0000313" key="6">
    <source>
        <dbReference type="EMBL" id="RIA97204.1"/>
    </source>
</evidence>
<protein>
    <submittedName>
        <fullName evidence="6">HRDC-like protein</fullName>
    </submittedName>
</protein>
<dbReference type="GO" id="GO:0005634">
    <property type="term" value="C:nucleus"/>
    <property type="evidence" value="ECO:0007669"/>
    <property type="project" value="UniProtKB-SubCell"/>
</dbReference>
<organism evidence="6 7">
    <name type="scientific">Glomus cerebriforme</name>
    <dbReference type="NCBI Taxonomy" id="658196"/>
    <lineage>
        <taxon>Eukaryota</taxon>
        <taxon>Fungi</taxon>
        <taxon>Fungi incertae sedis</taxon>
        <taxon>Mucoromycota</taxon>
        <taxon>Glomeromycotina</taxon>
        <taxon>Glomeromycetes</taxon>
        <taxon>Glomerales</taxon>
        <taxon>Glomeraceae</taxon>
        <taxon>Glomus</taxon>
    </lineage>
</organism>
<dbReference type="InterPro" id="IPR005574">
    <property type="entry name" value="Rpb4/RPC9"/>
</dbReference>
<accession>A0A397TQP8</accession>
<dbReference type="SMART" id="SM00657">
    <property type="entry name" value="RPOL4c"/>
    <property type="match status" value="1"/>
</dbReference>
<evidence type="ECO:0000259" key="5">
    <source>
        <dbReference type="SMART" id="SM00657"/>
    </source>
</evidence>
<dbReference type="OrthoDB" id="2186918at2759"/>
<dbReference type="GO" id="GO:0006352">
    <property type="term" value="P:DNA-templated transcription initiation"/>
    <property type="evidence" value="ECO:0007669"/>
    <property type="project" value="InterPro"/>
</dbReference>
<evidence type="ECO:0000256" key="3">
    <source>
        <dbReference type="ARBA" id="ARBA00025724"/>
    </source>
</evidence>
<keyword evidence="7" id="KW-1185">Reference proteome</keyword>
<dbReference type="PANTHER" id="PTHR21297">
    <property type="entry name" value="DNA-DIRECTED RNA POLYMERASE II"/>
    <property type="match status" value="1"/>
</dbReference>
<comment type="similarity">
    <text evidence="3">Belongs to the eukaryotic RPB4 RNA polymerase subunit family.</text>
</comment>
<dbReference type="SUPFAM" id="SSF47819">
    <property type="entry name" value="HRDC-like"/>
    <property type="match status" value="1"/>
</dbReference>
<reference evidence="6 7" key="1">
    <citation type="submission" date="2018-06" db="EMBL/GenBank/DDBJ databases">
        <title>Comparative genomics reveals the genomic features of Rhizophagus irregularis, R. cerebriforme, R. diaphanum and Gigaspora rosea, and their symbiotic lifestyle signature.</title>
        <authorList>
            <person name="Morin E."/>
            <person name="San Clemente H."/>
            <person name="Chen E.C.H."/>
            <person name="De La Providencia I."/>
            <person name="Hainaut M."/>
            <person name="Kuo A."/>
            <person name="Kohler A."/>
            <person name="Murat C."/>
            <person name="Tang N."/>
            <person name="Roy S."/>
            <person name="Loubradou J."/>
            <person name="Henrissat B."/>
            <person name="Grigoriev I.V."/>
            <person name="Corradi N."/>
            <person name="Roux C."/>
            <person name="Martin F.M."/>
        </authorList>
    </citation>
    <scope>NUCLEOTIDE SEQUENCE [LARGE SCALE GENOMIC DNA]</scope>
    <source>
        <strain evidence="6 7">DAOM 227022</strain>
    </source>
</reference>
<dbReference type="EMBL" id="QKYT01000032">
    <property type="protein sequence ID" value="RIA97204.1"/>
    <property type="molecule type" value="Genomic_DNA"/>
</dbReference>
<name>A0A397TQP8_9GLOM</name>
<evidence type="ECO:0000256" key="1">
    <source>
        <dbReference type="ARBA" id="ARBA00004123"/>
    </source>
</evidence>